<dbReference type="GO" id="GO:0003676">
    <property type="term" value="F:nucleic acid binding"/>
    <property type="evidence" value="ECO:0007669"/>
    <property type="project" value="InterPro"/>
</dbReference>
<feature type="domain" description="CCHC-type" evidence="3">
    <location>
        <begin position="274"/>
        <end position="289"/>
    </location>
</feature>
<keyword evidence="1" id="KW-0863">Zinc-finger</keyword>
<feature type="compositionally biased region" description="Polar residues" evidence="2">
    <location>
        <begin position="242"/>
        <end position="251"/>
    </location>
</feature>
<proteinExistence type="predicted"/>
<feature type="region of interest" description="Disordered" evidence="2">
    <location>
        <begin position="1"/>
        <end position="70"/>
    </location>
</feature>
<dbReference type="GO" id="GO:0008270">
    <property type="term" value="F:zinc ion binding"/>
    <property type="evidence" value="ECO:0007669"/>
    <property type="project" value="UniProtKB-KW"/>
</dbReference>
<keyword evidence="1" id="KW-0862">Zinc</keyword>
<organism evidence="4 5">
    <name type="scientific">Cotesia congregata</name>
    <name type="common">Parasitoid wasp</name>
    <name type="synonym">Apanteles congregatus</name>
    <dbReference type="NCBI Taxonomy" id="51543"/>
    <lineage>
        <taxon>Eukaryota</taxon>
        <taxon>Metazoa</taxon>
        <taxon>Ecdysozoa</taxon>
        <taxon>Arthropoda</taxon>
        <taxon>Hexapoda</taxon>
        <taxon>Insecta</taxon>
        <taxon>Pterygota</taxon>
        <taxon>Neoptera</taxon>
        <taxon>Endopterygota</taxon>
        <taxon>Hymenoptera</taxon>
        <taxon>Apocrita</taxon>
        <taxon>Ichneumonoidea</taxon>
        <taxon>Braconidae</taxon>
        <taxon>Microgastrinae</taxon>
        <taxon>Cotesia</taxon>
    </lineage>
</organism>
<dbReference type="AlphaFoldDB" id="A0A8J2E0G8"/>
<dbReference type="Proteomes" id="UP000786811">
    <property type="component" value="Unassembled WGS sequence"/>
</dbReference>
<gene>
    <name evidence="4" type="ORF">HICCMSTLAB_LOCUS184</name>
</gene>
<sequence>MEGAVRVNEKSIDSMKNKSAHPADSTQSTPTVRRSSRLNRSKSISRSADMLHPRDGSEEEIRLTRAQAEKQRKEIEIELRRTVGQQIRAEFEEEIRKREEEAAREQGLERAEEKLLSWWDDYTNVHRVARFERLARTELEKAHDVNTVYRKNRDIGNISRRIQGPKESAKDYILNLQTLMRRHGKMSDMAKLERLYHNLRPEYKRYIKRAEFDSVSGLIKSCDDYDQLIKQEASYKPPKQHSVMSVTMKTSQGRKNHKPTNPIVINRFDHHQSCWRCGEQGHIQRGCRNQRVVRCTHPEKKRY</sequence>
<feature type="compositionally biased region" description="Basic and acidic residues" evidence="2">
    <location>
        <begin position="7"/>
        <end position="16"/>
    </location>
</feature>
<evidence type="ECO:0000256" key="2">
    <source>
        <dbReference type="SAM" id="MobiDB-lite"/>
    </source>
</evidence>
<evidence type="ECO:0000259" key="3">
    <source>
        <dbReference type="PROSITE" id="PS50158"/>
    </source>
</evidence>
<evidence type="ECO:0000313" key="4">
    <source>
        <dbReference type="EMBL" id="CAG5072756.1"/>
    </source>
</evidence>
<dbReference type="SMART" id="SM00343">
    <property type="entry name" value="ZnF_C2HC"/>
    <property type="match status" value="1"/>
</dbReference>
<dbReference type="InterPro" id="IPR001878">
    <property type="entry name" value="Znf_CCHC"/>
</dbReference>
<name>A0A8J2E0G8_COTCN</name>
<comment type="caution">
    <text evidence="4">The sequence shown here is derived from an EMBL/GenBank/DDBJ whole genome shotgun (WGS) entry which is preliminary data.</text>
</comment>
<evidence type="ECO:0000256" key="1">
    <source>
        <dbReference type="PROSITE-ProRule" id="PRU00047"/>
    </source>
</evidence>
<keyword evidence="5" id="KW-1185">Reference proteome</keyword>
<dbReference type="InterPro" id="IPR036875">
    <property type="entry name" value="Znf_CCHC_sf"/>
</dbReference>
<dbReference type="SUPFAM" id="SSF57756">
    <property type="entry name" value="Retrovirus zinc finger-like domains"/>
    <property type="match status" value="1"/>
</dbReference>
<protein>
    <recommendedName>
        <fullName evidence="3">CCHC-type domain-containing protein</fullName>
    </recommendedName>
</protein>
<evidence type="ECO:0000313" key="5">
    <source>
        <dbReference type="Proteomes" id="UP000786811"/>
    </source>
</evidence>
<feature type="region of interest" description="Disordered" evidence="2">
    <location>
        <begin position="236"/>
        <end position="262"/>
    </location>
</feature>
<dbReference type="PROSITE" id="PS50158">
    <property type="entry name" value="ZF_CCHC"/>
    <property type="match status" value="1"/>
</dbReference>
<keyword evidence="1" id="KW-0479">Metal-binding</keyword>
<dbReference type="EMBL" id="CAJNRD030000987">
    <property type="protein sequence ID" value="CAG5072756.1"/>
    <property type="molecule type" value="Genomic_DNA"/>
</dbReference>
<dbReference type="OrthoDB" id="7700824at2759"/>
<reference evidence="4" key="1">
    <citation type="submission" date="2021-04" db="EMBL/GenBank/DDBJ databases">
        <authorList>
            <person name="Chebbi M.A.C M."/>
        </authorList>
    </citation>
    <scope>NUCLEOTIDE SEQUENCE</scope>
</reference>
<accession>A0A8J2E0G8</accession>
<feature type="compositionally biased region" description="Basic and acidic residues" evidence="2">
    <location>
        <begin position="49"/>
        <end position="70"/>
    </location>
</feature>
<feature type="compositionally biased region" description="Polar residues" evidence="2">
    <location>
        <begin position="24"/>
        <end position="33"/>
    </location>
</feature>